<feature type="non-terminal residue" evidence="2">
    <location>
        <position position="1"/>
    </location>
</feature>
<keyword evidence="3" id="KW-1185">Reference proteome</keyword>
<name>A0A5J9WEH7_9POAL</name>
<keyword evidence="1" id="KW-0175">Coiled coil</keyword>
<reference evidence="2 3" key="1">
    <citation type="journal article" date="2019" name="Sci. Rep.">
        <title>A high-quality genome of Eragrostis curvula grass provides insights into Poaceae evolution and supports new strategies to enhance forage quality.</title>
        <authorList>
            <person name="Carballo J."/>
            <person name="Santos B.A.C.M."/>
            <person name="Zappacosta D."/>
            <person name="Garbus I."/>
            <person name="Selva J.P."/>
            <person name="Gallo C.A."/>
            <person name="Diaz A."/>
            <person name="Albertini E."/>
            <person name="Caccamo M."/>
            <person name="Echenique V."/>
        </authorList>
    </citation>
    <scope>NUCLEOTIDE SEQUENCE [LARGE SCALE GENOMIC DNA]</scope>
    <source>
        <strain evidence="3">cv. Victoria</strain>
        <tissue evidence="2">Leaf</tissue>
    </source>
</reference>
<accession>A0A5J9WEH7</accession>
<gene>
    <name evidence="2" type="ORF">EJB05_06250</name>
</gene>
<evidence type="ECO:0000313" key="2">
    <source>
        <dbReference type="EMBL" id="TVU46699.1"/>
    </source>
</evidence>
<dbReference type="EMBL" id="RWGY01000004">
    <property type="protein sequence ID" value="TVU46699.1"/>
    <property type="molecule type" value="Genomic_DNA"/>
</dbReference>
<comment type="caution">
    <text evidence="2">The sequence shown here is derived from an EMBL/GenBank/DDBJ whole genome shotgun (WGS) entry which is preliminary data.</text>
</comment>
<dbReference type="Proteomes" id="UP000324897">
    <property type="component" value="Chromosome 5"/>
</dbReference>
<feature type="coiled-coil region" evidence="1">
    <location>
        <begin position="117"/>
        <end position="158"/>
    </location>
</feature>
<proteinExistence type="predicted"/>
<sequence length="181" mass="20202">MARLPLKTPTTLVGNAGLKRKHEGTTIKGDLPAEDLLEMRSSPFQKEKRVTMEQKSEGIESTGSQCCICVDVDNEVGPQVVGSGTVVEGVGIKSLSKDPFDRLQELHAEVLTTKECHKALRRLIDKQHQELATLKEEAKEADAARKSQSDEIECLKKQNEVDNVRLEELLKHHHMSRPIQT</sequence>
<protein>
    <submittedName>
        <fullName evidence="2">Uncharacterized protein</fullName>
    </submittedName>
</protein>
<feature type="non-terminal residue" evidence="2">
    <location>
        <position position="181"/>
    </location>
</feature>
<organism evidence="2 3">
    <name type="scientific">Eragrostis curvula</name>
    <name type="common">weeping love grass</name>
    <dbReference type="NCBI Taxonomy" id="38414"/>
    <lineage>
        <taxon>Eukaryota</taxon>
        <taxon>Viridiplantae</taxon>
        <taxon>Streptophyta</taxon>
        <taxon>Embryophyta</taxon>
        <taxon>Tracheophyta</taxon>
        <taxon>Spermatophyta</taxon>
        <taxon>Magnoliopsida</taxon>
        <taxon>Liliopsida</taxon>
        <taxon>Poales</taxon>
        <taxon>Poaceae</taxon>
        <taxon>PACMAD clade</taxon>
        <taxon>Chloridoideae</taxon>
        <taxon>Eragrostideae</taxon>
        <taxon>Eragrostidinae</taxon>
        <taxon>Eragrostis</taxon>
    </lineage>
</organism>
<dbReference type="Gramene" id="TVU46699">
    <property type="protein sequence ID" value="TVU46699"/>
    <property type="gene ID" value="EJB05_06250"/>
</dbReference>
<dbReference type="AlphaFoldDB" id="A0A5J9WEH7"/>
<evidence type="ECO:0000313" key="3">
    <source>
        <dbReference type="Proteomes" id="UP000324897"/>
    </source>
</evidence>
<evidence type="ECO:0000256" key="1">
    <source>
        <dbReference type="SAM" id="Coils"/>
    </source>
</evidence>